<dbReference type="GO" id="GO:0070012">
    <property type="term" value="F:oligopeptidase activity"/>
    <property type="evidence" value="ECO:0007669"/>
    <property type="project" value="TreeGrafter"/>
</dbReference>
<dbReference type="SUPFAM" id="SSF50993">
    <property type="entry name" value="Peptidase/esterase 'gauge' domain"/>
    <property type="match status" value="1"/>
</dbReference>
<dbReference type="GO" id="GO:0005829">
    <property type="term" value="C:cytosol"/>
    <property type="evidence" value="ECO:0007669"/>
    <property type="project" value="TreeGrafter"/>
</dbReference>
<feature type="region of interest" description="Disordered" evidence="4">
    <location>
        <begin position="1"/>
        <end position="20"/>
    </location>
</feature>
<dbReference type="KEGG" id="gaw:V144x_21170"/>
<evidence type="ECO:0000313" key="7">
    <source>
        <dbReference type="EMBL" id="QDT96659.1"/>
    </source>
</evidence>
<feature type="domain" description="Peptidase S9A N-terminal" evidence="6">
    <location>
        <begin position="23"/>
        <end position="417"/>
    </location>
</feature>
<feature type="domain" description="Peptidase S9 prolyl oligopeptidase catalytic" evidence="5">
    <location>
        <begin position="482"/>
        <end position="686"/>
    </location>
</feature>
<dbReference type="EC" id="3.4.21.26" evidence="7"/>
<dbReference type="Gene3D" id="3.40.50.1820">
    <property type="entry name" value="alpha/beta hydrolase"/>
    <property type="match status" value="1"/>
</dbReference>
<reference evidence="7 8" key="1">
    <citation type="submission" date="2019-03" db="EMBL/GenBank/DDBJ databases">
        <title>Deep-cultivation of Planctomycetes and their phenomic and genomic characterization uncovers novel biology.</title>
        <authorList>
            <person name="Wiegand S."/>
            <person name="Jogler M."/>
            <person name="Boedeker C."/>
            <person name="Pinto D."/>
            <person name="Vollmers J."/>
            <person name="Rivas-Marin E."/>
            <person name="Kohn T."/>
            <person name="Peeters S.H."/>
            <person name="Heuer A."/>
            <person name="Rast P."/>
            <person name="Oberbeckmann S."/>
            <person name="Bunk B."/>
            <person name="Jeske O."/>
            <person name="Meyerdierks A."/>
            <person name="Storesund J.E."/>
            <person name="Kallscheuer N."/>
            <person name="Luecker S."/>
            <person name="Lage O.M."/>
            <person name="Pohl T."/>
            <person name="Merkel B.J."/>
            <person name="Hornburger P."/>
            <person name="Mueller R.-W."/>
            <person name="Bruemmer F."/>
            <person name="Labrenz M."/>
            <person name="Spormann A.M."/>
            <person name="Op den Camp H."/>
            <person name="Overmann J."/>
            <person name="Amann R."/>
            <person name="Jetten M.S.M."/>
            <person name="Mascher T."/>
            <person name="Medema M.H."/>
            <person name="Devos D.P."/>
            <person name="Kaster A.-K."/>
            <person name="Ovreas L."/>
            <person name="Rohde M."/>
            <person name="Galperin M.Y."/>
            <person name="Jogler C."/>
        </authorList>
    </citation>
    <scope>NUCLEOTIDE SEQUENCE [LARGE SCALE GENOMIC DNA]</scope>
    <source>
        <strain evidence="7 8">V144</strain>
    </source>
</reference>
<name>A0A517VUI6_9PLAN</name>
<dbReference type="GO" id="GO:0006508">
    <property type="term" value="P:proteolysis"/>
    <property type="evidence" value="ECO:0007669"/>
    <property type="project" value="UniProtKB-KW"/>
</dbReference>
<evidence type="ECO:0000259" key="6">
    <source>
        <dbReference type="Pfam" id="PF02897"/>
    </source>
</evidence>
<keyword evidence="2 7" id="KW-0378">Hydrolase</keyword>
<dbReference type="InterPro" id="IPR029058">
    <property type="entry name" value="AB_hydrolase_fold"/>
</dbReference>
<dbReference type="InterPro" id="IPR023302">
    <property type="entry name" value="Pept_S9A_N"/>
</dbReference>
<dbReference type="InterPro" id="IPR002470">
    <property type="entry name" value="Peptidase_S9A"/>
</dbReference>
<evidence type="ECO:0000256" key="2">
    <source>
        <dbReference type="ARBA" id="ARBA00022801"/>
    </source>
</evidence>
<dbReference type="Pfam" id="PF00326">
    <property type="entry name" value="Peptidase_S9"/>
    <property type="match status" value="1"/>
</dbReference>
<dbReference type="GO" id="GO:0004252">
    <property type="term" value="F:serine-type endopeptidase activity"/>
    <property type="evidence" value="ECO:0007669"/>
    <property type="project" value="UniProtKB-EC"/>
</dbReference>
<accession>A0A517VUI6</accession>
<dbReference type="InterPro" id="IPR051167">
    <property type="entry name" value="Prolyl_oligopep/macrocyclase"/>
</dbReference>
<organism evidence="7 8">
    <name type="scientific">Gimesia aquarii</name>
    <dbReference type="NCBI Taxonomy" id="2527964"/>
    <lineage>
        <taxon>Bacteria</taxon>
        <taxon>Pseudomonadati</taxon>
        <taxon>Planctomycetota</taxon>
        <taxon>Planctomycetia</taxon>
        <taxon>Planctomycetales</taxon>
        <taxon>Planctomycetaceae</taxon>
        <taxon>Gimesia</taxon>
    </lineage>
</organism>
<gene>
    <name evidence="7" type="primary">f1pep1</name>
    <name evidence="7" type="ORF">V144x_21170</name>
</gene>
<dbReference type="PANTHER" id="PTHR42881:SF13">
    <property type="entry name" value="PROLYL ENDOPEPTIDASE"/>
    <property type="match status" value="1"/>
</dbReference>
<protein>
    <submittedName>
        <fullName evidence="7">Prolyl endopeptidase</fullName>
        <ecNumber evidence="7">3.4.21.26</ecNumber>
    </submittedName>
</protein>
<evidence type="ECO:0000256" key="3">
    <source>
        <dbReference type="ARBA" id="ARBA00022825"/>
    </source>
</evidence>
<dbReference type="Gene3D" id="2.130.10.120">
    <property type="entry name" value="Prolyl oligopeptidase, N-terminal domain"/>
    <property type="match status" value="1"/>
</dbReference>
<evidence type="ECO:0000259" key="5">
    <source>
        <dbReference type="Pfam" id="PF00326"/>
    </source>
</evidence>
<keyword evidence="3" id="KW-0720">Serine protease</keyword>
<evidence type="ECO:0000256" key="4">
    <source>
        <dbReference type="SAM" id="MobiDB-lite"/>
    </source>
</evidence>
<proteinExistence type="predicted"/>
<dbReference type="PRINTS" id="PR00862">
    <property type="entry name" value="PROLIGOPTASE"/>
</dbReference>
<evidence type="ECO:0000313" key="8">
    <source>
        <dbReference type="Proteomes" id="UP000318704"/>
    </source>
</evidence>
<dbReference type="PANTHER" id="PTHR42881">
    <property type="entry name" value="PROLYL ENDOPEPTIDASE"/>
    <property type="match status" value="1"/>
</dbReference>
<evidence type="ECO:0000256" key="1">
    <source>
        <dbReference type="ARBA" id="ARBA00022670"/>
    </source>
</evidence>
<dbReference type="Proteomes" id="UP000318704">
    <property type="component" value="Chromosome"/>
</dbReference>
<keyword evidence="1" id="KW-0645">Protease</keyword>
<dbReference type="Pfam" id="PF02897">
    <property type="entry name" value="Peptidase_S9_N"/>
    <property type="match status" value="1"/>
</dbReference>
<dbReference type="AlphaFoldDB" id="A0A517VUI6"/>
<sequence length="690" mass="78933">MGSPDIPSDKSSKPENNPEQSLLWLEEIEGEQALSWVRQKNASTLNALTSDPRFEQYQQEALKILTASDRITYGTLRGDFVYNFWRDKDHVRGIWRRATLQHFRKHQPEWETLLDVDELAKKEDENWIYKGVDCLGPDYQRCIVELAPGGTDSAVYREYDIQSKAFVKDGFQLPLAKTNLCWENQNQLLIATDWGEGSLNTSGYARILKRWKRGTPLTAAETLLETDVEETFIYPINIEHDKGQTCFVLRGHDFYHFSFYLVPETGDLKQIPLPQKCSLSGLFQDQLLVELKQDWQGFTAGCLISFSLTDFQQTGKLKNIHLVFDPGQTGTISRVRRAKDAIYITGIEHVSSQIHELTFQDHKWKQRLIPFGKNDVISISSSDSHKNHLLISRDGFLQPSSLYYVNFQAGIEELIQETPARFDTSGLKVEKNFAISKDGTDIPYFIVYPEEIKLDHSTPVLQYGYGGFEISILPHYSALMGKLWLEKGGAYVLANIRGGGEYGPRWHDAALLENRQRAYDDFFAVAEAVQSRGFSSPQHYGAMGRSNGGLLMGVAFTQRPELFNAIVCGVPLLDMKRFNKLLAGASWMAEYGNPDIPEQWEYIKQYSPLQNLKKEQVYPKVYFFTSTKDDRVHPGHARKMAARMEQMGHDFYYYENIEGGHKGMANQKQEAMLSALEYLYLMQQLSKKIS</sequence>
<dbReference type="InterPro" id="IPR001375">
    <property type="entry name" value="Peptidase_S9_cat"/>
</dbReference>
<dbReference type="SUPFAM" id="SSF53474">
    <property type="entry name" value="alpha/beta-Hydrolases"/>
    <property type="match status" value="1"/>
</dbReference>
<dbReference type="EMBL" id="CP037920">
    <property type="protein sequence ID" value="QDT96659.1"/>
    <property type="molecule type" value="Genomic_DNA"/>
</dbReference>